<sequence>MGLHRLATIKDRCVPLLFRESEKLGKTRHTGIIFSLRIIADNCHPFFGLEK</sequence>
<dbReference type="STRING" id="419481.SAMN05216233_10262"/>
<dbReference type="Proteomes" id="UP000198870">
    <property type="component" value="Unassembled WGS sequence"/>
</dbReference>
<dbReference type="EMBL" id="FMUX01000002">
    <property type="protein sequence ID" value="SCX90486.1"/>
    <property type="molecule type" value="Genomic_DNA"/>
</dbReference>
<proteinExistence type="predicted"/>
<organism evidence="1 2">
    <name type="scientific">Desulfoluna spongiiphila</name>
    <dbReference type="NCBI Taxonomy" id="419481"/>
    <lineage>
        <taxon>Bacteria</taxon>
        <taxon>Pseudomonadati</taxon>
        <taxon>Thermodesulfobacteriota</taxon>
        <taxon>Desulfobacteria</taxon>
        <taxon>Desulfobacterales</taxon>
        <taxon>Desulfolunaceae</taxon>
        <taxon>Desulfoluna</taxon>
    </lineage>
</organism>
<evidence type="ECO:0000313" key="1">
    <source>
        <dbReference type="EMBL" id="SCX90486.1"/>
    </source>
</evidence>
<gene>
    <name evidence="1" type="ORF">SAMN05216233_10262</name>
</gene>
<dbReference type="AlphaFoldDB" id="A0A1G5BK62"/>
<accession>A0A1G5BK62</accession>
<name>A0A1G5BK62_9BACT</name>
<evidence type="ECO:0000313" key="2">
    <source>
        <dbReference type="Proteomes" id="UP000198870"/>
    </source>
</evidence>
<reference evidence="1 2" key="1">
    <citation type="submission" date="2016-10" db="EMBL/GenBank/DDBJ databases">
        <authorList>
            <person name="de Groot N.N."/>
        </authorList>
    </citation>
    <scope>NUCLEOTIDE SEQUENCE [LARGE SCALE GENOMIC DNA]</scope>
    <source>
        <strain evidence="1 2">AA1</strain>
    </source>
</reference>
<protein>
    <submittedName>
        <fullName evidence="1">Uncharacterized protein</fullName>
    </submittedName>
</protein>
<keyword evidence="2" id="KW-1185">Reference proteome</keyword>